<dbReference type="Gene3D" id="3.90.230.10">
    <property type="entry name" value="Creatinase/methionine aminopeptidase superfamily"/>
    <property type="match status" value="1"/>
</dbReference>
<keyword evidence="3" id="KW-0378">Hydrolase</keyword>
<dbReference type="PANTHER" id="PTHR46112:SF2">
    <property type="entry name" value="XAA-PRO AMINOPEPTIDASE P-RELATED"/>
    <property type="match status" value="1"/>
</dbReference>
<dbReference type="SUPFAM" id="SSF53092">
    <property type="entry name" value="Creatinase/prolidase N-terminal domain"/>
    <property type="match status" value="1"/>
</dbReference>
<dbReference type="GO" id="GO:0016787">
    <property type="term" value="F:hydrolase activity"/>
    <property type="evidence" value="ECO:0007669"/>
    <property type="project" value="UniProtKB-KW"/>
</dbReference>
<organism evidence="3 4">
    <name type="scientific">Planococcus rifietoensis</name>
    <dbReference type="NCBI Taxonomy" id="200991"/>
    <lineage>
        <taxon>Bacteria</taxon>
        <taxon>Bacillati</taxon>
        <taxon>Bacillota</taxon>
        <taxon>Bacilli</taxon>
        <taxon>Bacillales</taxon>
        <taxon>Caryophanaceae</taxon>
        <taxon>Planococcus</taxon>
    </lineage>
</organism>
<dbReference type="InterPro" id="IPR000587">
    <property type="entry name" value="Creatinase_N"/>
</dbReference>
<accession>A0A0U2ZFR1</accession>
<dbReference type="Pfam" id="PF00557">
    <property type="entry name" value="Peptidase_M24"/>
    <property type="match status" value="1"/>
</dbReference>
<keyword evidence="4" id="KW-1185">Reference proteome</keyword>
<evidence type="ECO:0000259" key="1">
    <source>
        <dbReference type="Pfam" id="PF00557"/>
    </source>
</evidence>
<evidence type="ECO:0000313" key="4">
    <source>
        <dbReference type="Proteomes" id="UP000067683"/>
    </source>
</evidence>
<dbReference type="SUPFAM" id="SSF55920">
    <property type="entry name" value="Creatinase/aminopeptidase"/>
    <property type="match status" value="1"/>
</dbReference>
<sequence length="398" mass="45065">MSFGTAEYQGRIRKTKQQMAEKGIEVLLITDPANMNYLSGYDAWSFYVHQMLIVIEDEDQPLWVGRIMDANGAKITTWLYHDNIIPYPEIYVQSQTHHPMDFVAEILSQIGQDRRSIGVEMENYYFTAKCYERLQKGLPNARFQDATLLVNWVRLVKSDTEIAYMKRAARFSEKAMAAGIEMIAEGVRECDVAARILEVQVRGTKEHGGDYPAIMPLLPTGERTAAPHLTWTDKRYKQGESVTLEIAGCYKRYHSPLARTVFIGTPDAELQHLAEVTTEGINECLAMIKPGIYLEEVCATWTKTIARYGFEKEARIGYPVGLNYPPDWGEHTASIRMGDRTVLEPNMAFHMIPAMWFDDSGFEVSETFRVTESGCETLANMPRGLFTKGHLIGYQGGA</sequence>
<dbReference type="Proteomes" id="UP000067683">
    <property type="component" value="Chromosome"/>
</dbReference>
<dbReference type="InterPro" id="IPR036005">
    <property type="entry name" value="Creatinase/aminopeptidase-like"/>
</dbReference>
<dbReference type="RefSeq" id="WP_058381428.1">
    <property type="nucleotide sequence ID" value="NZ_CP013659.2"/>
</dbReference>
<dbReference type="CDD" id="cd01066">
    <property type="entry name" value="APP_MetAP"/>
    <property type="match status" value="1"/>
</dbReference>
<evidence type="ECO:0000259" key="2">
    <source>
        <dbReference type="Pfam" id="PF01321"/>
    </source>
</evidence>
<dbReference type="Pfam" id="PF01321">
    <property type="entry name" value="Creatinase_N"/>
    <property type="match status" value="1"/>
</dbReference>
<feature type="domain" description="Creatinase N-terminal" evidence="2">
    <location>
        <begin position="11"/>
        <end position="156"/>
    </location>
</feature>
<dbReference type="AlphaFoldDB" id="A0A0U2ZFR1"/>
<dbReference type="STRING" id="200991.AUC31_05560"/>
<evidence type="ECO:0000313" key="3">
    <source>
        <dbReference type="EMBL" id="ALS74721.1"/>
    </source>
</evidence>
<dbReference type="KEGG" id="prt:AUC31_05560"/>
<dbReference type="EMBL" id="CP013659">
    <property type="protein sequence ID" value="ALS74721.1"/>
    <property type="molecule type" value="Genomic_DNA"/>
</dbReference>
<gene>
    <name evidence="3" type="ORF">AUC31_05560</name>
</gene>
<dbReference type="Gene3D" id="3.40.350.10">
    <property type="entry name" value="Creatinase/prolidase N-terminal domain"/>
    <property type="match status" value="1"/>
</dbReference>
<proteinExistence type="predicted"/>
<protein>
    <submittedName>
        <fullName evidence="3">Ectoine hydrolase DoeA</fullName>
    </submittedName>
</protein>
<reference evidence="3" key="1">
    <citation type="submission" date="2016-01" db="EMBL/GenBank/DDBJ databases">
        <title>Complete genome of Planococcus rifietoensis type strain M8.</title>
        <authorList>
            <person name="See-Too W.S."/>
        </authorList>
    </citation>
    <scope>NUCLEOTIDE SEQUENCE [LARGE SCALE GENOMIC DNA]</scope>
    <source>
        <strain evidence="3">M8</strain>
    </source>
</reference>
<dbReference type="PANTHER" id="PTHR46112">
    <property type="entry name" value="AMINOPEPTIDASE"/>
    <property type="match status" value="1"/>
</dbReference>
<dbReference type="InterPro" id="IPR000994">
    <property type="entry name" value="Pept_M24"/>
</dbReference>
<dbReference type="OrthoDB" id="9761809at2"/>
<dbReference type="InterPro" id="IPR029149">
    <property type="entry name" value="Creatin/AminoP/Spt16_N"/>
</dbReference>
<name>A0A0U2ZFR1_9BACL</name>
<dbReference type="InterPro" id="IPR050659">
    <property type="entry name" value="Peptidase_M24B"/>
</dbReference>
<feature type="domain" description="Peptidase M24" evidence="1">
    <location>
        <begin position="164"/>
        <end position="372"/>
    </location>
</feature>